<reference evidence="13 14" key="2">
    <citation type="submission" date="2019-11" db="EMBL/GenBank/DDBJ databases">
        <authorList>
            <person name="Lu H."/>
        </authorList>
    </citation>
    <scope>NUCLEOTIDE SEQUENCE [LARGE SCALE GENOMIC DNA]</scope>
    <source>
        <strain evidence="13 14">FIM1</strain>
    </source>
</reference>
<comment type="similarity">
    <text evidence="2">Belongs to the crooked-neck family.</text>
</comment>
<dbReference type="InterPro" id="IPR011990">
    <property type="entry name" value="TPR-like_helical_dom_sf"/>
</dbReference>
<feature type="domain" description="Pre-mRNA-splicing factor SYF1 central HAT repeats" evidence="10">
    <location>
        <begin position="286"/>
        <end position="430"/>
    </location>
</feature>
<keyword evidence="5" id="KW-0677">Repeat</keyword>
<keyword evidence="4" id="KW-0747">Spliceosome</keyword>
<evidence type="ECO:0000256" key="5">
    <source>
        <dbReference type="ARBA" id="ARBA00022737"/>
    </source>
</evidence>
<dbReference type="EMBL" id="CP015056">
    <property type="protein sequence ID" value="QGN15669.1"/>
    <property type="molecule type" value="Genomic_DNA"/>
</dbReference>
<evidence type="ECO:0000256" key="3">
    <source>
        <dbReference type="ARBA" id="ARBA00022664"/>
    </source>
</evidence>
<dbReference type="SMART" id="SM00386">
    <property type="entry name" value="HAT"/>
    <property type="match status" value="9"/>
</dbReference>
<evidence type="ECO:0000259" key="11">
    <source>
        <dbReference type="Pfam" id="PF23231"/>
    </source>
</evidence>
<proteinExistence type="inferred from homology"/>
<evidence type="ECO:0000256" key="7">
    <source>
        <dbReference type="ARBA" id="ARBA00023242"/>
    </source>
</evidence>
<evidence type="ECO:0000313" key="13">
    <source>
        <dbReference type="EMBL" id="QGN15669.1"/>
    </source>
</evidence>
<dbReference type="InterPro" id="IPR056350">
    <property type="entry name" value="HAT_Syf1_central"/>
</dbReference>
<reference evidence="13 14" key="1">
    <citation type="submission" date="2016-03" db="EMBL/GenBank/DDBJ databases">
        <title>How can Kluyveromyces marxianus grow so fast - potential evolutionary course in Saccharomyces Complex revealed by comparative genomics.</title>
        <authorList>
            <person name="Mo W."/>
            <person name="Lu W."/>
            <person name="Yang X."/>
            <person name="Qi J."/>
            <person name="Lv H."/>
        </authorList>
    </citation>
    <scope>NUCLEOTIDE SEQUENCE [LARGE SCALE GENOMIC DNA]</scope>
    <source>
        <strain evidence="13 14">FIM1</strain>
    </source>
</reference>
<feature type="domain" description="Pre-mRNA-splicing factor Syf1/CRNKL1-like C-terminal HAT-repeats" evidence="11">
    <location>
        <begin position="439"/>
        <end position="821"/>
    </location>
</feature>
<organism evidence="13 14">
    <name type="scientific">Kluyveromyces marxianus</name>
    <name type="common">Yeast</name>
    <name type="synonym">Candida kefyr</name>
    <dbReference type="NCBI Taxonomy" id="4911"/>
    <lineage>
        <taxon>Eukaryota</taxon>
        <taxon>Fungi</taxon>
        <taxon>Dikarya</taxon>
        <taxon>Ascomycota</taxon>
        <taxon>Saccharomycotina</taxon>
        <taxon>Saccharomycetes</taxon>
        <taxon>Saccharomycetales</taxon>
        <taxon>Saccharomycetaceae</taxon>
        <taxon>Kluyveromyces</taxon>
    </lineage>
</organism>
<evidence type="ECO:0000313" key="14">
    <source>
        <dbReference type="Proteomes" id="UP000422736"/>
    </source>
</evidence>
<dbReference type="Proteomes" id="UP000422736">
    <property type="component" value="Chromosome 3"/>
</dbReference>
<feature type="domain" description="Pre-mRNA-splicing factor Syf1-like N-terminal HAT-repeats" evidence="12">
    <location>
        <begin position="31"/>
        <end position="173"/>
    </location>
</feature>
<dbReference type="Pfam" id="PF23220">
    <property type="entry name" value="HAT_Syf1_M"/>
    <property type="match status" value="1"/>
</dbReference>
<name>A0ABX6EV94_KLUMA</name>
<keyword evidence="14" id="KW-1185">Reference proteome</keyword>
<sequence>MAYQRHGIDEKFRDEILALKEGQYECFIKDEDIPFEYSVVRDGKNAVAWSRYLSTKRNTGDEVNLNWLYERCLQEINDDWKIWKEFLSWRISLLNDCNVEIYYKEYDKVTGLFNKCLLSPCRKSKDLWIMLFEWLIKLRDLSRIRDYLVEALLELPLEYHQEIWKVLVNFIAEVVLADKNPRRLSLDEAVDNYAHGYITLSGIDIDFWSSSLLKRYSMICSKDDDDDDIEKLLISVSKTGDSHAIIETYERLLSDDLQPSRTSLYELYLNYINALIISGQSQKLFAVLKKCSELFPFKKGEIKSMDILMSIKNHNISIAEDTLDNLINQTTDINEFVFIYEFWIRLEELLVQEFIQIVRQHPLRDNNEAISKSKQHVEKLNYLLSNHAIKLNALQLRQEPNNIDLWLERAKMFKNIEDKAEVFADAVITVDHKAQSIPGTLGDLWCEYAELFEGDETKKHTLLDRATNVPFKFLMDLENVWIYWTTSCLKCKNVEEAIELIKLPLTIPDNYELLLKKFANSELPAQAAIFSSKRLWTVYLCLLEVKGDYDNIKAAYETVISIKTATPFMFISYAKFYDSRGHSAEAFSVLERAVDVFPSDIKTQIYDIYIEMALKTKLSNERMRDLFESAIKLSDDGEDCLSFFLQYSDFEIKSGFIEKGVDILRKGAYKCHQIENKCILWEKCLSTSKDMLEINATRELYEQCIETLPNGKTIKFLLDFARLEENEKEFERCRALLEHGSKLLKPAQNEELWDYWKNFETLHGTRESFIKMLKIRRFLEDTMKVDTEEVSKQDNNIQFVKSTSQPKANNAPNETIKSNTDEIDLGSIELEND</sequence>
<dbReference type="InterPro" id="IPR045075">
    <property type="entry name" value="Syf1-like"/>
</dbReference>
<keyword evidence="6" id="KW-0508">mRNA splicing</keyword>
<evidence type="ECO:0000256" key="6">
    <source>
        <dbReference type="ARBA" id="ARBA00023187"/>
    </source>
</evidence>
<evidence type="ECO:0000256" key="4">
    <source>
        <dbReference type="ARBA" id="ARBA00022728"/>
    </source>
</evidence>
<accession>A0ABX6EV94</accession>
<evidence type="ECO:0000259" key="10">
    <source>
        <dbReference type="Pfam" id="PF23220"/>
    </source>
</evidence>
<evidence type="ECO:0000256" key="9">
    <source>
        <dbReference type="SAM" id="MobiDB-lite"/>
    </source>
</evidence>
<evidence type="ECO:0000256" key="2">
    <source>
        <dbReference type="ARBA" id="ARBA00008644"/>
    </source>
</evidence>
<keyword evidence="3" id="KW-0507">mRNA processing</keyword>
<dbReference type="InterPro" id="IPR055433">
    <property type="entry name" value="HAT_Syf1-like_N"/>
</dbReference>
<feature type="compositionally biased region" description="Polar residues" evidence="9">
    <location>
        <begin position="796"/>
        <end position="818"/>
    </location>
</feature>
<dbReference type="SUPFAM" id="SSF48452">
    <property type="entry name" value="TPR-like"/>
    <property type="match status" value="3"/>
</dbReference>
<dbReference type="Pfam" id="PF23233">
    <property type="entry name" value="HAT_Syf1_CNRKL1_N"/>
    <property type="match status" value="1"/>
</dbReference>
<feature type="region of interest" description="Disordered" evidence="9">
    <location>
        <begin position="796"/>
        <end position="833"/>
    </location>
</feature>
<gene>
    <name evidence="13" type="primary">SYF1</name>
    <name evidence="13" type="ORF">FIM1_2362</name>
</gene>
<dbReference type="PANTHER" id="PTHR11246">
    <property type="entry name" value="PRE-MRNA SPLICING FACTOR"/>
    <property type="match status" value="1"/>
</dbReference>
<evidence type="ECO:0000259" key="12">
    <source>
        <dbReference type="Pfam" id="PF23233"/>
    </source>
</evidence>
<dbReference type="PANTHER" id="PTHR11246:SF5">
    <property type="entry name" value="PRE-MRNA-SPLICING FACTOR SYF1"/>
    <property type="match status" value="1"/>
</dbReference>
<evidence type="ECO:0000256" key="1">
    <source>
        <dbReference type="ARBA" id="ARBA00004123"/>
    </source>
</evidence>
<dbReference type="InterPro" id="IPR003107">
    <property type="entry name" value="HAT"/>
</dbReference>
<dbReference type="InterPro" id="IPR055430">
    <property type="entry name" value="HAT_Syf1_CNRKL1_C"/>
</dbReference>
<dbReference type="Pfam" id="PF23231">
    <property type="entry name" value="HAT_Syf1_CNRKL1_C"/>
    <property type="match status" value="1"/>
</dbReference>
<keyword evidence="7" id="KW-0539">Nucleus</keyword>
<protein>
    <recommendedName>
        <fullName evidence="8">Pre-mRNA-splicing factor SYF1</fullName>
    </recommendedName>
</protein>
<evidence type="ECO:0000256" key="8">
    <source>
        <dbReference type="ARBA" id="ARBA00039472"/>
    </source>
</evidence>
<dbReference type="Gene3D" id="1.25.40.10">
    <property type="entry name" value="Tetratricopeptide repeat domain"/>
    <property type="match status" value="2"/>
</dbReference>
<comment type="subcellular location">
    <subcellularLocation>
        <location evidence="1">Nucleus</location>
    </subcellularLocation>
</comment>